<name>J9G504_9ZZZZ</name>
<dbReference type="EMBL" id="AMCI01006308">
    <property type="protein sequence ID" value="EJW94559.1"/>
    <property type="molecule type" value="Genomic_DNA"/>
</dbReference>
<evidence type="ECO:0000313" key="1">
    <source>
        <dbReference type="EMBL" id="EJW94559.1"/>
    </source>
</evidence>
<protein>
    <submittedName>
        <fullName evidence="1">Uncharacterized protein</fullName>
    </submittedName>
</protein>
<accession>J9G504</accession>
<dbReference type="AlphaFoldDB" id="J9G504"/>
<reference evidence="1" key="1">
    <citation type="journal article" date="2012" name="PLoS ONE">
        <title>Gene sets for utilization of primary and secondary nutrition supplies in the distal gut of endangered iberian lynx.</title>
        <authorList>
            <person name="Alcaide M."/>
            <person name="Messina E."/>
            <person name="Richter M."/>
            <person name="Bargiela R."/>
            <person name="Peplies J."/>
            <person name="Huws S.A."/>
            <person name="Newbold C.J."/>
            <person name="Golyshin P.N."/>
            <person name="Simon M.A."/>
            <person name="Lopez G."/>
            <person name="Yakimov M.M."/>
            <person name="Ferrer M."/>
        </authorList>
    </citation>
    <scope>NUCLEOTIDE SEQUENCE</scope>
</reference>
<comment type="caution">
    <text evidence="1">The sequence shown here is derived from an EMBL/GenBank/DDBJ whole genome shotgun (WGS) entry which is preliminary data.</text>
</comment>
<sequence>MLSISKLPMNVNRKSDASQKRSFLISIIRFISLMLLKSSSL</sequence>
<gene>
    <name evidence="1" type="ORF">EVA_17334</name>
</gene>
<proteinExistence type="predicted"/>
<organism evidence="1">
    <name type="scientific">gut metagenome</name>
    <dbReference type="NCBI Taxonomy" id="749906"/>
    <lineage>
        <taxon>unclassified sequences</taxon>
        <taxon>metagenomes</taxon>
        <taxon>organismal metagenomes</taxon>
    </lineage>
</organism>